<dbReference type="PANTHER" id="PTHR34406">
    <property type="entry name" value="PROTEIN YCEI"/>
    <property type="match status" value="1"/>
</dbReference>
<dbReference type="RefSeq" id="WP_084843403.1">
    <property type="nucleotide sequence ID" value="NZ_ARYN01000030.1"/>
</dbReference>
<evidence type="ECO:0000259" key="1">
    <source>
        <dbReference type="Pfam" id="PF04264"/>
    </source>
</evidence>
<reference evidence="2 3" key="1">
    <citation type="submission" date="2013-04" db="EMBL/GenBank/DDBJ databases">
        <title>Zunongwangia sp. 22II14-10F7 Genome Sequencing.</title>
        <authorList>
            <person name="Lai Q."/>
            <person name="Shao Z."/>
        </authorList>
    </citation>
    <scope>NUCLEOTIDE SEQUENCE [LARGE SCALE GENOMIC DNA]</scope>
    <source>
        <strain evidence="2 3">22II14-10F7</strain>
    </source>
</reference>
<dbReference type="InterPro" id="IPR036761">
    <property type="entry name" value="TTHA0802/YceI-like_sf"/>
</dbReference>
<protein>
    <recommendedName>
        <fullName evidence="1">Lipid/polyisoprenoid-binding YceI-like domain-containing protein</fullName>
    </recommendedName>
</protein>
<dbReference type="AlphaFoldDB" id="A0A1Y1SY27"/>
<organism evidence="2 3">
    <name type="scientific">Zunongwangia atlantica 22II14-10F7</name>
    <dbReference type="NCBI Taxonomy" id="1185767"/>
    <lineage>
        <taxon>Bacteria</taxon>
        <taxon>Pseudomonadati</taxon>
        <taxon>Bacteroidota</taxon>
        <taxon>Flavobacteriia</taxon>
        <taxon>Flavobacteriales</taxon>
        <taxon>Flavobacteriaceae</taxon>
        <taxon>Zunongwangia</taxon>
    </lineage>
</organism>
<comment type="caution">
    <text evidence="2">The sequence shown here is derived from an EMBL/GenBank/DDBJ whole genome shotgun (WGS) entry which is preliminary data.</text>
</comment>
<dbReference type="OrthoDB" id="116832at2"/>
<evidence type="ECO:0000313" key="2">
    <source>
        <dbReference type="EMBL" id="ORL43647.1"/>
    </source>
</evidence>
<accession>A0A1Y1SY27</accession>
<dbReference type="Gene3D" id="2.40.128.110">
    <property type="entry name" value="Lipid/polyisoprenoid-binding, YceI-like"/>
    <property type="match status" value="1"/>
</dbReference>
<name>A0A1Y1SY27_9FLAO</name>
<dbReference type="PANTHER" id="PTHR34406:SF1">
    <property type="entry name" value="PROTEIN YCEI"/>
    <property type="match status" value="1"/>
</dbReference>
<dbReference type="Pfam" id="PF04264">
    <property type="entry name" value="YceI"/>
    <property type="match status" value="1"/>
</dbReference>
<dbReference type="STRING" id="1185767.IIF7_19714"/>
<keyword evidence="3" id="KW-1185">Reference proteome</keyword>
<feature type="domain" description="Lipid/polyisoprenoid-binding YceI-like" evidence="1">
    <location>
        <begin position="65"/>
        <end position="190"/>
    </location>
</feature>
<dbReference type="SUPFAM" id="SSF101874">
    <property type="entry name" value="YceI-like"/>
    <property type="match status" value="1"/>
</dbReference>
<evidence type="ECO:0000313" key="3">
    <source>
        <dbReference type="Proteomes" id="UP000192746"/>
    </source>
</evidence>
<dbReference type="InterPro" id="IPR007372">
    <property type="entry name" value="Lipid/polyisoprenoid-bd_YceI"/>
</dbReference>
<gene>
    <name evidence="2" type="ORF">IIF7_19714</name>
</gene>
<sequence length="197" mass="22451">MIFKNRYHIGILRISFLLKIFCACIILNASQSKAQFLQSKSGNITFFSEAPIENIEASSNSVIALINSENGEIAIKVFLRSFEFEKALMQEHFNENYVESDKYPSANFKGEIVDFKGLSKLQKKEFSIKGFLDLHGVKKERTVIAKLVELNNGNLQLQSNFKIACKDHDIKIPKILWKNIAEEIEVSLVIPLKPKEL</sequence>
<proteinExistence type="predicted"/>
<dbReference type="Proteomes" id="UP000192746">
    <property type="component" value="Unassembled WGS sequence"/>
</dbReference>
<dbReference type="EMBL" id="ARYN01000030">
    <property type="protein sequence ID" value="ORL43647.1"/>
    <property type="molecule type" value="Genomic_DNA"/>
</dbReference>